<evidence type="ECO:0000313" key="3">
    <source>
        <dbReference type="Proteomes" id="UP000318199"/>
    </source>
</evidence>
<protein>
    <recommendedName>
        <fullName evidence="4">DUF4870 domain-containing protein</fullName>
    </recommendedName>
</protein>
<dbReference type="RefSeq" id="WP_145896018.1">
    <property type="nucleotide sequence ID" value="NZ_VOBQ01000022.1"/>
</dbReference>
<proteinExistence type="predicted"/>
<feature type="transmembrane region" description="Helical" evidence="1">
    <location>
        <begin position="82"/>
        <end position="102"/>
    </location>
</feature>
<keyword evidence="1" id="KW-1133">Transmembrane helix</keyword>
<sequence length="118" mass="13836">MSETDFAAFTTKSPEDRTIMHVLYGLHTIAWVSGGTLAVIALIVNYIKRSDETDAIYASHHNYMISTFWWTVLWLLVTMPLWLLFVFPGFIAYAIVGLWYLYRCIRGWLRFNDNRPPR</sequence>
<dbReference type="AlphaFoldDB" id="A0A562ZH05"/>
<gene>
    <name evidence="2" type="ORF">FN976_24880</name>
</gene>
<feature type="transmembrane region" description="Helical" evidence="1">
    <location>
        <begin position="22"/>
        <end position="44"/>
    </location>
</feature>
<evidence type="ECO:0000256" key="1">
    <source>
        <dbReference type="SAM" id="Phobius"/>
    </source>
</evidence>
<comment type="caution">
    <text evidence="2">The sequence shown here is derived from an EMBL/GenBank/DDBJ whole genome shotgun (WGS) entry which is preliminary data.</text>
</comment>
<organism evidence="2 3">
    <name type="scientific">Caenimonas sedimenti</name>
    <dbReference type="NCBI Taxonomy" id="2596921"/>
    <lineage>
        <taxon>Bacteria</taxon>
        <taxon>Pseudomonadati</taxon>
        <taxon>Pseudomonadota</taxon>
        <taxon>Betaproteobacteria</taxon>
        <taxon>Burkholderiales</taxon>
        <taxon>Comamonadaceae</taxon>
        <taxon>Caenimonas</taxon>
    </lineage>
</organism>
<accession>A0A562ZH05</accession>
<evidence type="ECO:0000313" key="2">
    <source>
        <dbReference type="EMBL" id="TWO67869.1"/>
    </source>
</evidence>
<dbReference type="Proteomes" id="UP000318199">
    <property type="component" value="Unassembled WGS sequence"/>
</dbReference>
<evidence type="ECO:0008006" key="4">
    <source>
        <dbReference type="Google" id="ProtNLM"/>
    </source>
</evidence>
<reference evidence="2 3" key="1">
    <citation type="submission" date="2019-07" db="EMBL/GenBank/DDBJ databases">
        <title>Caenimonas sedimenti sp. nov., isolated from activated sludge.</title>
        <authorList>
            <person name="Xu J."/>
        </authorList>
    </citation>
    <scope>NUCLEOTIDE SEQUENCE [LARGE SCALE GENOMIC DNA]</scope>
    <source>
        <strain evidence="2 3">HX-9-20</strain>
    </source>
</reference>
<name>A0A562ZH05_9BURK</name>
<keyword evidence="3" id="KW-1185">Reference proteome</keyword>
<keyword evidence="1" id="KW-0812">Transmembrane</keyword>
<dbReference type="EMBL" id="VOBQ01000022">
    <property type="protein sequence ID" value="TWO67869.1"/>
    <property type="molecule type" value="Genomic_DNA"/>
</dbReference>
<dbReference type="OrthoDB" id="5405464at2"/>
<keyword evidence="1" id="KW-0472">Membrane</keyword>